<name>A0A5E8A0J6_9SPHN</name>
<dbReference type="AlphaFoldDB" id="A0A5E8A0J6"/>
<organism evidence="1 2">
    <name type="scientific">Sphingomonas aurantiaca</name>
    <dbReference type="NCBI Taxonomy" id="185949"/>
    <lineage>
        <taxon>Bacteria</taxon>
        <taxon>Pseudomonadati</taxon>
        <taxon>Pseudomonadota</taxon>
        <taxon>Alphaproteobacteria</taxon>
        <taxon>Sphingomonadales</taxon>
        <taxon>Sphingomonadaceae</taxon>
        <taxon>Sphingomonas</taxon>
    </lineage>
</organism>
<evidence type="ECO:0000313" key="2">
    <source>
        <dbReference type="Proteomes" id="UP000326857"/>
    </source>
</evidence>
<sequence>MLFWICVALGVIWGGTFIAVVLAAVGSHYSQRIRRIFYDD</sequence>
<accession>A0A5E8A0J6</accession>
<proteinExistence type="predicted"/>
<dbReference type="Proteomes" id="UP000326857">
    <property type="component" value="Unassembled WGS sequence"/>
</dbReference>
<evidence type="ECO:0000313" key="1">
    <source>
        <dbReference type="EMBL" id="VVT24450.1"/>
    </source>
</evidence>
<reference evidence="1 2" key="1">
    <citation type="submission" date="2019-09" db="EMBL/GenBank/DDBJ databases">
        <authorList>
            <person name="Dittami M. S."/>
        </authorList>
    </citation>
    <scope>NUCLEOTIDE SEQUENCE [LARGE SCALE GENOMIC DNA]</scope>
    <source>
        <strain evidence="1">SPHINGO391</strain>
    </source>
</reference>
<gene>
    <name evidence="1" type="ORF">SPHINGO391_480106</name>
</gene>
<protein>
    <submittedName>
        <fullName evidence="1">Uncharacterized protein</fullName>
    </submittedName>
</protein>
<dbReference type="EMBL" id="CABVLI010000043">
    <property type="protein sequence ID" value="VVT24450.1"/>
    <property type="molecule type" value="Genomic_DNA"/>
</dbReference>